<protein>
    <submittedName>
        <fullName evidence="1">Uncharacterized protein</fullName>
    </submittedName>
</protein>
<reference evidence="1" key="1">
    <citation type="submission" date="2015-06" db="UniProtKB">
        <authorList>
            <consortium name="EnsemblPlants"/>
        </authorList>
    </citation>
    <scope>IDENTIFICATION</scope>
</reference>
<dbReference type="AlphaFoldDB" id="N1R536"/>
<evidence type="ECO:0000313" key="1">
    <source>
        <dbReference type="EnsemblPlants" id="EMT33601"/>
    </source>
</evidence>
<sequence>MNHLPTSTCQCQLSCPPYKIDRARSHAVFKDTNALNRGRERRDGQPLQVQTVPSRAKLLVLQAEGHEETQTAKPTKKLYSYKNTKEIIIKPLLLPWSQHPKTSSITPSPILLLLLTSKENATGEAASLSSLPQPKGNKHPIPQRSSSVTIIEKCRRRRRRRFSRLATTSNSHKASADRVEKCAPQHDREQYVPELAEAQEQKASSIQQWLWQS</sequence>
<dbReference type="EnsemblPlants" id="EMT33601">
    <property type="protein sequence ID" value="EMT33601"/>
    <property type="gene ID" value="F775_12263"/>
</dbReference>
<name>N1R536_AEGTA</name>
<accession>N1R536</accession>
<organism evidence="1">
    <name type="scientific">Aegilops tauschii</name>
    <name type="common">Tausch's goatgrass</name>
    <name type="synonym">Aegilops squarrosa</name>
    <dbReference type="NCBI Taxonomy" id="37682"/>
    <lineage>
        <taxon>Eukaryota</taxon>
        <taxon>Viridiplantae</taxon>
        <taxon>Streptophyta</taxon>
        <taxon>Embryophyta</taxon>
        <taxon>Tracheophyta</taxon>
        <taxon>Spermatophyta</taxon>
        <taxon>Magnoliopsida</taxon>
        <taxon>Liliopsida</taxon>
        <taxon>Poales</taxon>
        <taxon>Poaceae</taxon>
        <taxon>BOP clade</taxon>
        <taxon>Pooideae</taxon>
        <taxon>Triticodae</taxon>
        <taxon>Triticeae</taxon>
        <taxon>Triticinae</taxon>
        <taxon>Aegilops</taxon>
    </lineage>
</organism>
<proteinExistence type="predicted"/>